<name>A0ACC3D2X6_9PEZI</name>
<sequence>MTTLDPLTSRPYPPTTIQRVLHVSPKVLMYRIPPLTSTAGFKASSWTINPSDQFFTCRLRIIEVATPTPKPQDPASEKLTTNVVLEDPATGDLFAACPYTTPAAVQQALDSSRFFAIRVQGEGGMRATLGMGFEERSDAFDFSIALQDVRRVLGMEETPATKAPGRASGRSVVTMLAVGKEEEKRDFSLKEGQTITVNIGGVGGKGRRSNVGGGGNDGEGEGEGKGLFSIAPPPAAAGAGGAVPFLPPPPSTAAVKAERRRSRSPQPPGQQQQTAEEMGFDDGEFGEFQ</sequence>
<accession>A0ACC3D2X6</accession>
<keyword evidence="2" id="KW-1185">Reference proteome</keyword>
<reference evidence="1" key="1">
    <citation type="submission" date="2024-09" db="EMBL/GenBank/DDBJ databases">
        <title>Black Yeasts Isolated from many extreme environments.</title>
        <authorList>
            <person name="Coleine C."/>
            <person name="Stajich J.E."/>
            <person name="Selbmann L."/>
        </authorList>
    </citation>
    <scope>NUCLEOTIDE SEQUENCE</scope>
    <source>
        <strain evidence="1">CCFEE 5737</strain>
    </source>
</reference>
<comment type="caution">
    <text evidence="1">The sequence shown here is derived from an EMBL/GenBank/DDBJ whole genome shotgun (WGS) entry which is preliminary data.</text>
</comment>
<dbReference type="Proteomes" id="UP001186974">
    <property type="component" value="Unassembled WGS sequence"/>
</dbReference>
<proteinExistence type="predicted"/>
<protein>
    <submittedName>
        <fullName evidence="1">Uncharacterized protein</fullName>
    </submittedName>
</protein>
<organism evidence="1 2">
    <name type="scientific">Coniosporium uncinatum</name>
    <dbReference type="NCBI Taxonomy" id="93489"/>
    <lineage>
        <taxon>Eukaryota</taxon>
        <taxon>Fungi</taxon>
        <taxon>Dikarya</taxon>
        <taxon>Ascomycota</taxon>
        <taxon>Pezizomycotina</taxon>
        <taxon>Dothideomycetes</taxon>
        <taxon>Dothideomycetes incertae sedis</taxon>
        <taxon>Coniosporium</taxon>
    </lineage>
</organism>
<dbReference type="EMBL" id="JAWDJW010008253">
    <property type="protein sequence ID" value="KAK3060835.1"/>
    <property type="molecule type" value="Genomic_DNA"/>
</dbReference>
<evidence type="ECO:0000313" key="1">
    <source>
        <dbReference type="EMBL" id="KAK3060835.1"/>
    </source>
</evidence>
<gene>
    <name evidence="1" type="ORF">LTS18_007583</name>
</gene>
<evidence type="ECO:0000313" key="2">
    <source>
        <dbReference type="Proteomes" id="UP001186974"/>
    </source>
</evidence>